<dbReference type="EMBL" id="WBVO01000014">
    <property type="protein sequence ID" value="KAB2805467.1"/>
    <property type="molecule type" value="Genomic_DNA"/>
</dbReference>
<dbReference type="InterPro" id="IPR051081">
    <property type="entry name" value="HTH_MetalResp_TranReg"/>
</dbReference>
<dbReference type="PANTHER" id="PTHR33154:SF15">
    <property type="entry name" value="REGULATORY PROTEIN ARSR"/>
    <property type="match status" value="1"/>
</dbReference>
<dbReference type="PANTHER" id="PTHR33154">
    <property type="entry name" value="TRANSCRIPTIONAL REGULATOR, ARSR FAMILY"/>
    <property type="match status" value="1"/>
</dbReference>
<evidence type="ECO:0000313" key="6">
    <source>
        <dbReference type="Proteomes" id="UP000468650"/>
    </source>
</evidence>
<evidence type="ECO:0000256" key="1">
    <source>
        <dbReference type="ARBA" id="ARBA00023015"/>
    </source>
</evidence>
<keyword evidence="2" id="KW-0238">DNA-binding</keyword>
<dbReference type="InterPro" id="IPR036388">
    <property type="entry name" value="WH-like_DNA-bd_sf"/>
</dbReference>
<protein>
    <submittedName>
        <fullName evidence="5">Winged helix-turn-helix transcriptional regulator</fullName>
    </submittedName>
</protein>
<evidence type="ECO:0000256" key="2">
    <source>
        <dbReference type="ARBA" id="ARBA00023125"/>
    </source>
</evidence>
<dbReference type="GO" id="GO:0003677">
    <property type="term" value="F:DNA binding"/>
    <property type="evidence" value="ECO:0007669"/>
    <property type="project" value="UniProtKB-KW"/>
</dbReference>
<dbReference type="AlphaFoldDB" id="A0A6N6RCV2"/>
<dbReference type="Proteomes" id="UP000468650">
    <property type="component" value="Unassembled WGS sequence"/>
</dbReference>
<feature type="domain" description="HTH arsR-type" evidence="4">
    <location>
        <begin position="8"/>
        <end position="106"/>
    </location>
</feature>
<dbReference type="RefSeq" id="WP_151668400.1">
    <property type="nucleotide sequence ID" value="NZ_WBVO01000014.1"/>
</dbReference>
<keyword evidence="1" id="KW-0805">Transcription regulation</keyword>
<dbReference type="Gene3D" id="1.10.10.10">
    <property type="entry name" value="Winged helix-like DNA-binding domain superfamily/Winged helix DNA-binding domain"/>
    <property type="match status" value="1"/>
</dbReference>
<accession>A0A6N6RCV2</accession>
<dbReference type="InterPro" id="IPR011991">
    <property type="entry name" value="ArsR-like_HTH"/>
</dbReference>
<gene>
    <name evidence="5" type="ORF">F8C67_13530</name>
</gene>
<dbReference type="SMART" id="SM00418">
    <property type="entry name" value="HTH_ARSR"/>
    <property type="match status" value="1"/>
</dbReference>
<organism evidence="5 6">
    <name type="scientific">Phaeocystidibacter luteus</name>
    <dbReference type="NCBI Taxonomy" id="911197"/>
    <lineage>
        <taxon>Bacteria</taxon>
        <taxon>Pseudomonadati</taxon>
        <taxon>Bacteroidota</taxon>
        <taxon>Flavobacteriia</taxon>
        <taxon>Flavobacteriales</taxon>
        <taxon>Phaeocystidibacteraceae</taxon>
        <taxon>Phaeocystidibacter</taxon>
    </lineage>
</organism>
<dbReference type="OrthoDB" id="9800049at2"/>
<keyword evidence="6" id="KW-1185">Reference proteome</keyword>
<proteinExistence type="predicted"/>
<comment type="caution">
    <text evidence="5">The sequence shown here is derived from an EMBL/GenBank/DDBJ whole genome shotgun (WGS) entry which is preliminary data.</text>
</comment>
<dbReference type="SUPFAM" id="SSF46785">
    <property type="entry name" value="Winged helix' DNA-binding domain"/>
    <property type="match status" value="1"/>
</dbReference>
<evidence type="ECO:0000259" key="4">
    <source>
        <dbReference type="PROSITE" id="PS50987"/>
    </source>
</evidence>
<dbReference type="GO" id="GO:0003700">
    <property type="term" value="F:DNA-binding transcription factor activity"/>
    <property type="evidence" value="ECO:0007669"/>
    <property type="project" value="InterPro"/>
</dbReference>
<name>A0A6N6RCV2_9FLAO</name>
<dbReference type="InterPro" id="IPR001845">
    <property type="entry name" value="HTH_ArsR_DNA-bd_dom"/>
</dbReference>
<reference evidence="5 6" key="1">
    <citation type="submission" date="2019-09" db="EMBL/GenBank/DDBJ databases">
        <title>Genomes of family Cryomorphaceae.</title>
        <authorList>
            <person name="Bowman J.P."/>
        </authorList>
    </citation>
    <scope>NUCLEOTIDE SEQUENCE [LARGE SCALE GENOMIC DNA]</scope>
    <source>
        <strain evidence="5 6">LMG 25704</strain>
    </source>
</reference>
<evidence type="ECO:0000256" key="3">
    <source>
        <dbReference type="ARBA" id="ARBA00023163"/>
    </source>
</evidence>
<dbReference type="InterPro" id="IPR036390">
    <property type="entry name" value="WH_DNA-bd_sf"/>
</dbReference>
<dbReference type="CDD" id="cd00090">
    <property type="entry name" value="HTH_ARSR"/>
    <property type="match status" value="1"/>
</dbReference>
<keyword evidence="3" id="KW-0804">Transcription</keyword>
<sequence>MGTSKTELFEKEQVAVAELCKALAHPARIAILEYLLKIEGCANRDLVEEVGLAQATVSQHLRELKRVQLVQGTVSGASMNYCVNVDGWKKAKTLIDNLLSQTPKSINNC</sequence>
<dbReference type="NCBIfam" id="NF033788">
    <property type="entry name" value="HTH_metalloreg"/>
    <property type="match status" value="1"/>
</dbReference>
<dbReference type="PROSITE" id="PS50987">
    <property type="entry name" value="HTH_ARSR_2"/>
    <property type="match status" value="1"/>
</dbReference>
<dbReference type="Pfam" id="PF01022">
    <property type="entry name" value="HTH_5"/>
    <property type="match status" value="1"/>
</dbReference>
<evidence type="ECO:0000313" key="5">
    <source>
        <dbReference type="EMBL" id="KAB2805467.1"/>
    </source>
</evidence>